<feature type="non-terminal residue" evidence="1">
    <location>
        <position position="1"/>
    </location>
</feature>
<proteinExistence type="predicted"/>
<comment type="caution">
    <text evidence="1">The sequence shown here is derived from an EMBL/GenBank/DDBJ whole genome shotgun (WGS) entry which is preliminary data.</text>
</comment>
<organism evidence="1">
    <name type="scientific">marine sediment metagenome</name>
    <dbReference type="NCBI Taxonomy" id="412755"/>
    <lineage>
        <taxon>unclassified sequences</taxon>
        <taxon>metagenomes</taxon>
        <taxon>ecological metagenomes</taxon>
    </lineage>
</organism>
<name>A0A0F9G3K3_9ZZZZ</name>
<dbReference type="AlphaFoldDB" id="A0A0F9G3K3"/>
<accession>A0A0F9G3K3</accession>
<evidence type="ECO:0000313" key="1">
    <source>
        <dbReference type="EMBL" id="KKL57907.1"/>
    </source>
</evidence>
<gene>
    <name evidence="1" type="ORF">LCGC14_2230740</name>
</gene>
<dbReference type="EMBL" id="LAZR01030000">
    <property type="protein sequence ID" value="KKL57907.1"/>
    <property type="molecule type" value="Genomic_DNA"/>
</dbReference>
<reference evidence="1" key="1">
    <citation type="journal article" date="2015" name="Nature">
        <title>Complex archaea that bridge the gap between prokaryotes and eukaryotes.</title>
        <authorList>
            <person name="Spang A."/>
            <person name="Saw J.H."/>
            <person name="Jorgensen S.L."/>
            <person name="Zaremba-Niedzwiedzka K."/>
            <person name="Martijn J."/>
            <person name="Lind A.E."/>
            <person name="van Eijk R."/>
            <person name="Schleper C."/>
            <person name="Guy L."/>
            <person name="Ettema T.J."/>
        </authorList>
    </citation>
    <scope>NUCLEOTIDE SEQUENCE</scope>
</reference>
<protein>
    <submittedName>
        <fullName evidence="1">Uncharacterized protein</fullName>
    </submittedName>
</protein>
<sequence length="36" mass="4420">YIYYLIVVCEFISFFPTHSFHCEIYFINLSNKCFDC</sequence>